<evidence type="ECO:0000313" key="9">
    <source>
        <dbReference type="RefSeq" id="XP_006817935.1"/>
    </source>
</evidence>
<evidence type="ECO:0000256" key="2">
    <source>
        <dbReference type="ARBA" id="ARBA00006772"/>
    </source>
</evidence>
<comment type="subcellular location">
    <subcellularLocation>
        <location evidence="1">Membrane</location>
        <topology evidence="1">Multi-pass membrane protein</topology>
    </subcellularLocation>
</comment>
<dbReference type="InterPro" id="IPR001898">
    <property type="entry name" value="SLC13A/DASS"/>
</dbReference>
<dbReference type="Proteomes" id="UP000694865">
    <property type="component" value="Unplaced"/>
</dbReference>
<feature type="transmembrane region" description="Helical" evidence="7">
    <location>
        <begin position="66"/>
        <end position="87"/>
    </location>
</feature>
<gene>
    <name evidence="9" type="primary">LOC102808669</name>
</gene>
<comment type="similarity">
    <text evidence="2">Belongs to the SLC13A/DASS transporter (TC 2.A.47) family. NADC subfamily.</text>
</comment>
<dbReference type="PANTHER" id="PTHR10283">
    <property type="entry name" value="SOLUTE CARRIER FAMILY 13 MEMBER"/>
    <property type="match status" value="1"/>
</dbReference>
<accession>A0ABM0MD44</accession>
<dbReference type="InterPro" id="IPR031312">
    <property type="entry name" value="Na/sul_symport_CS"/>
</dbReference>
<evidence type="ECO:0000256" key="5">
    <source>
        <dbReference type="ARBA" id="ARBA00022989"/>
    </source>
</evidence>
<keyword evidence="5 7" id="KW-1133">Transmembrane helix</keyword>
<dbReference type="PANTHER" id="PTHR10283:SF82">
    <property type="entry name" value="SOLUTE CARRIER FAMILY 13 MEMBER 2"/>
    <property type="match status" value="1"/>
</dbReference>
<evidence type="ECO:0000256" key="3">
    <source>
        <dbReference type="ARBA" id="ARBA00022448"/>
    </source>
</evidence>
<sequence length="636" mass="69084">MAGTTGKKNIVAELLTFRSSLIVVLTPIIVLPLPLCIPGSESKAAYVLIIMAVFWVTEALPLSATALLPLVMFPLLGVMTAGSVSVMYMKDTNALFLGGLIVAVAIEHWNLHKRIALRVLLLVGSNIRWLMLGFMIPTACLSMFISNTATTAMMTPIAQAVLTQLIAKQKDDAAAEEGRHHENEEIKDNHLQVVSISDIDVNSIDKGNEITNMVEFNKNNGAINDGFTYNTDEKTGSPDIEEISKAEEPALTDDNLDSDSLSDTDRLMCKALVICVAYAANIGGSATLTGTGTNLVLTGVLETRYGNEHGVDFASWFIYSFPGMVLFELMTWGWLQIWFLGLSCKGNCCSTCPCIDSREDAARYVIRKQYEELGSMTFAEGAVLVHFVMLALLWMTREMGGYGWGNLFPDGYVSDATPAILISVLLFFCPSQPPNFLCCRRSGDTSKPGPRRALLDWKTVHHGLPWGIVLLLGGGFALAEGCQESGLSQWIGDQLRVLENLSVEIIILVVTTTVCFFTEVTSNVAIATIFLPILAVLCETICVNPLYLLVPSTIVCSYAFMLPVATPPNAIVFSHGHLTVPDMAKAGFALNIIGILLTNMWINTYGDVIFNVKTFPEWAVTAGNTTCLDLNATSTG</sequence>
<feature type="transmembrane region" description="Helical" evidence="7">
    <location>
        <begin position="373"/>
        <end position="396"/>
    </location>
</feature>
<keyword evidence="6 7" id="KW-0472">Membrane</keyword>
<evidence type="ECO:0000256" key="4">
    <source>
        <dbReference type="ARBA" id="ARBA00022692"/>
    </source>
</evidence>
<feature type="transmembrane region" description="Helical" evidence="7">
    <location>
        <begin position="586"/>
        <end position="605"/>
    </location>
</feature>
<proteinExistence type="inferred from homology"/>
<feature type="transmembrane region" description="Helical" evidence="7">
    <location>
        <begin position="546"/>
        <end position="566"/>
    </location>
</feature>
<organism evidence="8 9">
    <name type="scientific">Saccoglossus kowalevskii</name>
    <name type="common">Acorn worm</name>
    <dbReference type="NCBI Taxonomy" id="10224"/>
    <lineage>
        <taxon>Eukaryota</taxon>
        <taxon>Metazoa</taxon>
        <taxon>Hemichordata</taxon>
        <taxon>Enteropneusta</taxon>
        <taxon>Harrimaniidae</taxon>
        <taxon>Saccoglossus</taxon>
    </lineage>
</organism>
<keyword evidence="4 7" id="KW-0812">Transmembrane</keyword>
<dbReference type="RefSeq" id="XP_006817935.1">
    <property type="nucleotide sequence ID" value="XM_006817872.1"/>
</dbReference>
<feature type="transmembrane region" description="Helical" evidence="7">
    <location>
        <begin position="44"/>
        <end position="60"/>
    </location>
</feature>
<dbReference type="CDD" id="cd01115">
    <property type="entry name" value="SLC13_permease"/>
    <property type="match status" value="1"/>
</dbReference>
<keyword evidence="3" id="KW-0813">Transport</keyword>
<feature type="transmembrane region" description="Helical" evidence="7">
    <location>
        <begin position="459"/>
        <end position="479"/>
    </location>
</feature>
<feature type="transmembrane region" description="Helical" evidence="7">
    <location>
        <begin position="271"/>
        <end position="293"/>
    </location>
</feature>
<feature type="transmembrane region" description="Helical" evidence="7">
    <location>
        <begin position="416"/>
        <end position="438"/>
    </location>
</feature>
<dbReference type="PROSITE" id="PS01271">
    <property type="entry name" value="NA_SULFATE"/>
    <property type="match status" value="1"/>
</dbReference>
<dbReference type="Pfam" id="PF00939">
    <property type="entry name" value="Na_sulph_symp"/>
    <property type="match status" value="1"/>
</dbReference>
<evidence type="ECO:0000313" key="8">
    <source>
        <dbReference type="Proteomes" id="UP000694865"/>
    </source>
</evidence>
<feature type="transmembrane region" description="Helical" evidence="7">
    <location>
        <begin position="127"/>
        <end position="145"/>
    </location>
</feature>
<feature type="transmembrane region" description="Helical" evidence="7">
    <location>
        <begin position="313"/>
        <end position="335"/>
    </location>
</feature>
<evidence type="ECO:0000256" key="1">
    <source>
        <dbReference type="ARBA" id="ARBA00004141"/>
    </source>
</evidence>
<evidence type="ECO:0000256" key="7">
    <source>
        <dbReference type="SAM" id="Phobius"/>
    </source>
</evidence>
<feature type="transmembrane region" description="Helical" evidence="7">
    <location>
        <begin position="20"/>
        <end position="37"/>
    </location>
</feature>
<feature type="transmembrane region" description="Helical" evidence="7">
    <location>
        <begin position="505"/>
        <end position="534"/>
    </location>
</feature>
<name>A0ABM0MD44_SACKO</name>
<protein>
    <submittedName>
        <fullName evidence="9">Solute carrier family 13 member 2-like</fullName>
    </submittedName>
</protein>
<dbReference type="GeneID" id="102808669"/>
<keyword evidence="8" id="KW-1185">Reference proteome</keyword>
<evidence type="ECO:0000256" key="6">
    <source>
        <dbReference type="ARBA" id="ARBA00023136"/>
    </source>
</evidence>
<feature type="transmembrane region" description="Helical" evidence="7">
    <location>
        <begin position="94"/>
        <end position="111"/>
    </location>
</feature>
<reference evidence="9" key="1">
    <citation type="submission" date="2025-08" db="UniProtKB">
        <authorList>
            <consortium name="RefSeq"/>
        </authorList>
    </citation>
    <scope>IDENTIFICATION</scope>
    <source>
        <tissue evidence="9">Testes</tissue>
    </source>
</reference>